<organism evidence="1 2">
    <name type="scientific">Azorhizobium oxalatiphilum</name>
    <dbReference type="NCBI Taxonomy" id="980631"/>
    <lineage>
        <taxon>Bacteria</taxon>
        <taxon>Pseudomonadati</taxon>
        <taxon>Pseudomonadota</taxon>
        <taxon>Alphaproteobacteria</taxon>
        <taxon>Hyphomicrobiales</taxon>
        <taxon>Xanthobacteraceae</taxon>
        <taxon>Azorhizobium</taxon>
    </lineage>
</organism>
<dbReference type="Proteomes" id="UP000606044">
    <property type="component" value="Unassembled WGS sequence"/>
</dbReference>
<dbReference type="SUPFAM" id="SSF56399">
    <property type="entry name" value="ADP-ribosylation"/>
    <property type="match status" value="1"/>
</dbReference>
<keyword evidence="2" id="KW-1185">Reference proteome</keyword>
<comment type="caution">
    <text evidence="1">The sequence shown here is derived from an EMBL/GenBank/DDBJ whole genome shotgun (WGS) entry which is preliminary data.</text>
</comment>
<sequence length="420" mass="45662">MPFHTIPVIGELPASSRRVELCYNHAKTVVWLQLTNTDYITGGLGQRFVTALIGGVTSPAGWSAINPATADRYRDVTLSFGDKIGNSTDLCQFQRAICVDWKGFSSSTAGRYAKGLTFGRDMSGPSFVMKALKTGFDAIGATVSAYNGVRARGFTVDDAVAYLQKRAQAVPPAIVDPALTEFIQVGPDPAGVFTEDRPMSTKEGDRRNIGIVYSNKNLTHNGQFTYMAETAGLPLKRVIAYGFRGDSRPPSVIRSAGGFNSNYTRPDHIAQAQTMGKPDNRALDLPTFLGNQHFGGYISVCKSYAVTKGFATNMNSTTGAASRHAGWIYACFVEGGFDIPPRGVIPASNTHPDIIIPYDEQEISMPGLLDWRDTVACRQVDMRGAFEGNIFIKEEFMLQDPDACMQIYFLLSGISQGLQP</sequence>
<name>A0A917C8W6_9HYPH</name>
<dbReference type="Gene3D" id="3.90.210.10">
    <property type="entry name" value="Heat-Labile Enterotoxin, subunit A"/>
    <property type="match status" value="1"/>
</dbReference>
<dbReference type="RefSeq" id="WP_188582465.1">
    <property type="nucleotide sequence ID" value="NZ_BMCT01000007.1"/>
</dbReference>
<evidence type="ECO:0000313" key="2">
    <source>
        <dbReference type="Proteomes" id="UP000606044"/>
    </source>
</evidence>
<reference evidence="1" key="2">
    <citation type="submission" date="2020-09" db="EMBL/GenBank/DDBJ databases">
        <authorList>
            <person name="Sun Q."/>
            <person name="Sedlacek I."/>
        </authorList>
    </citation>
    <scope>NUCLEOTIDE SEQUENCE</scope>
    <source>
        <strain evidence="1">CCM 7897</strain>
    </source>
</reference>
<accession>A0A917C8W6</accession>
<dbReference type="EMBL" id="BMCT01000007">
    <property type="protein sequence ID" value="GGF78596.1"/>
    <property type="molecule type" value="Genomic_DNA"/>
</dbReference>
<protein>
    <submittedName>
        <fullName evidence="1">Uncharacterized protein</fullName>
    </submittedName>
</protein>
<dbReference type="AlphaFoldDB" id="A0A917C8W6"/>
<evidence type="ECO:0000313" key="1">
    <source>
        <dbReference type="EMBL" id="GGF78596.1"/>
    </source>
</evidence>
<gene>
    <name evidence="1" type="ORF">GCM10007301_43220</name>
</gene>
<reference evidence="1" key="1">
    <citation type="journal article" date="2014" name="Int. J. Syst. Evol. Microbiol.">
        <title>Complete genome sequence of Corynebacterium casei LMG S-19264T (=DSM 44701T), isolated from a smear-ripened cheese.</title>
        <authorList>
            <consortium name="US DOE Joint Genome Institute (JGI-PGF)"/>
            <person name="Walter F."/>
            <person name="Albersmeier A."/>
            <person name="Kalinowski J."/>
            <person name="Ruckert C."/>
        </authorList>
    </citation>
    <scope>NUCLEOTIDE SEQUENCE</scope>
    <source>
        <strain evidence="1">CCM 7897</strain>
    </source>
</reference>
<proteinExistence type="predicted"/>